<organism evidence="1 2">
    <name type="scientific">Mesorhizobium kowhaii</name>
    <dbReference type="NCBI Taxonomy" id="1300272"/>
    <lineage>
        <taxon>Bacteria</taxon>
        <taxon>Pseudomonadati</taxon>
        <taxon>Pseudomonadota</taxon>
        <taxon>Alphaproteobacteria</taxon>
        <taxon>Hyphomicrobiales</taxon>
        <taxon>Phyllobacteriaceae</taxon>
        <taxon>Mesorhizobium</taxon>
    </lineage>
</organism>
<dbReference type="AlphaFoldDB" id="A0A2W7BUU2"/>
<dbReference type="RefSeq" id="WP_111548197.1">
    <property type="nucleotide sequence ID" value="NZ_MZXV01000075.1"/>
</dbReference>
<protein>
    <submittedName>
        <fullName evidence="1">Uncharacterized protein</fullName>
    </submittedName>
</protein>
<proteinExistence type="predicted"/>
<gene>
    <name evidence="1" type="ORF">B5V02_32850</name>
</gene>
<evidence type="ECO:0000313" key="2">
    <source>
        <dbReference type="Proteomes" id="UP000248616"/>
    </source>
</evidence>
<name>A0A2W7BUU2_9HYPH</name>
<accession>A0A2W7BUU2</accession>
<sequence>MKGDKIPDEGHLIRSVPFSKLRKADGTDDVIGILPEAFAMRDVDSYLSATWLEHFAGSDQQKVTAAVHTLRNSSLKISPKSGFARGKAGDIRTACSARGHSVRIVHEPEPDNDAHAAVRRYPRDELELYEVLATGAWSHWFLNADIP</sequence>
<evidence type="ECO:0000313" key="1">
    <source>
        <dbReference type="EMBL" id="PZV34337.1"/>
    </source>
</evidence>
<comment type="caution">
    <text evidence="1">The sequence shown here is derived from an EMBL/GenBank/DDBJ whole genome shotgun (WGS) entry which is preliminary data.</text>
</comment>
<dbReference type="EMBL" id="MZXV01000075">
    <property type="protein sequence ID" value="PZV34337.1"/>
    <property type="molecule type" value="Genomic_DNA"/>
</dbReference>
<reference evidence="2" key="1">
    <citation type="submission" date="2017-03" db="EMBL/GenBank/DDBJ databases">
        <authorList>
            <person name="Safronova V.I."/>
            <person name="Sazanova A.L."/>
            <person name="Chirak E.R."/>
        </authorList>
    </citation>
    <scope>NUCLEOTIDE SEQUENCE [LARGE SCALE GENOMIC DNA]</scope>
    <source>
        <strain evidence="2">Ach-343</strain>
    </source>
</reference>
<dbReference type="OrthoDB" id="8081437at2"/>
<dbReference type="Proteomes" id="UP000248616">
    <property type="component" value="Unassembled WGS sequence"/>
</dbReference>
<keyword evidence="2" id="KW-1185">Reference proteome</keyword>